<dbReference type="CDD" id="cd00037">
    <property type="entry name" value="CLECT"/>
    <property type="match status" value="1"/>
</dbReference>
<proteinExistence type="predicted"/>
<dbReference type="Proteomes" id="UP001519460">
    <property type="component" value="Unassembled WGS sequence"/>
</dbReference>
<protein>
    <recommendedName>
        <fullName evidence="2">C-type lectin domain-containing protein</fullName>
    </recommendedName>
</protein>
<evidence type="ECO:0000259" key="2">
    <source>
        <dbReference type="PROSITE" id="PS50041"/>
    </source>
</evidence>
<keyword evidence="1" id="KW-0732">Signal</keyword>
<organism evidence="3 4">
    <name type="scientific">Batillaria attramentaria</name>
    <dbReference type="NCBI Taxonomy" id="370345"/>
    <lineage>
        <taxon>Eukaryota</taxon>
        <taxon>Metazoa</taxon>
        <taxon>Spiralia</taxon>
        <taxon>Lophotrochozoa</taxon>
        <taxon>Mollusca</taxon>
        <taxon>Gastropoda</taxon>
        <taxon>Caenogastropoda</taxon>
        <taxon>Sorbeoconcha</taxon>
        <taxon>Cerithioidea</taxon>
        <taxon>Batillariidae</taxon>
        <taxon>Batillaria</taxon>
    </lineage>
</organism>
<dbReference type="SUPFAM" id="SSF57414">
    <property type="entry name" value="Hairpin loop containing domain-like"/>
    <property type="match status" value="1"/>
</dbReference>
<gene>
    <name evidence="3" type="ORF">BaRGS_00034976</name>
</gene>
<evidence type="ECO:0000313" key="3">
    <source>
        <dbReference type="EMBL" id="KAK7473808.1"/>
    </source>
</evidence>
<dbReference type="InterPro" id="IPR003609">
    <property type="entry name" value="Pan_app"/>
</dbReference>
<dbReference type="Pfam" id="PF00024">
    <property type="entry name" value="PAN_1"/>
    <property type="match status" value="1"/>
</dbReference>
<evidence type="ECO:0000256" key="1">
    <source>
        <dbReference type="SAM" id="SignalP"/>
    </source>
</evidence>
<accession>A0ABD0JG21</accession>
<comment type="caution">
    <text evidence="3">The sequence shown here is derived from an EMBL/GenBank/DDBJ whole genome shotgun (WGS) entry which is preliminary data.</text>
</comment>
<dbReference type="InterPro" id="IPR016186">
    <property type="entry name" value="C-type_lectin-like/link_sf"/>
</dbReference>
<keyword evidence="4" id="KW-1185">Reference proteome</keyword>
<dbReference type="SMART" id="SM00034">
    <property type="entry name" value="CLECT"/>
    <property type="match status" value="1"/>
</dbReference>
<feature type="signal peptide" evidence="1">
    <location>
        <begin position="1"/>
        <end position="19"/>
    </location>
</feature>
<dbReference type="InterPro" id="IPR016187">
    <property type="entry name" value="CTDL_fold"/>
</dbReference>
<dbReference type="EMBL" id="JACVVK020000457">
    <property type="protein sequence ID" value="KAK7473808.1"/>
    <property type="molecule type" value="Genomic_DNA"/>
</dbReference>
<dbReference type="InterPro" id="IPR001304">
    <property type="entry name" value="C-type_lectin-like"/>
</dbReference>
<feature type="domain" description="C-type lectin" evidence="2">
    <location>
        <begin position="119"/>
        <end position="257"/>
    </location>
</feature>
<evidence type="ECO:0000313" key="4">
    <source>
        <dbReference type="Proteomes" id="UP001519460"/>
    </source>
</evidence>
<sequence>MTPWMVLVLFFVTERSGEAVTSGNVLWSVKRNFIPDFQATGDQMAMTSVTATSGACAALCTVGDWCNSFSFAPGNGTCDLYSLQFINNGSAAVPSGDVKYYTPCKDECPQSENFIWDRRSDLCFLVVTQPAVGNSWLEANSSCAARGLALVSLNTVHKLDAVVRTLRNNPTLQGVDYYIGASRPLSRWNTAFPASGQDYRWVNGDPVDTVSARSYWAIGNPDNNFEQENVLLLNRLRDFSIHDRTATSDSPAAYICEKVIN</sequence>
<dbReference type="Pfam" id="PF00059">
    <property type="entry name" value="Lectin_C"/>
    <property type="match status" value="1"/>
</dbReference>
<feature type="chain" id="PRO_5044792078" description="C-type lectin domain-containing protein" evidence="1">
    <location>
        <begin position="20"/>
        <end position="261"/>
    </location>
</feature>
<dbReference type="SUPFAM" id="SSF56436">
    <property type="entry name" value="C-type lectin-like"/>
    <property type="match status" value="1"/>
</dbReference>
<name>A0ABD0JG21_9CAEN</name>
<dbReference type="PROSITE" id="PS50041">
    <property type="entry name" value="C_TYPE_LECTIN_2"/>
    <property type="match status" value="1"/>
</dbReference>
<reference evidence="3 4" key="1">
    <citation type="journal article" date="2023" name="Sci. Data">
        <title>Genome assembly of the Korean intertidal mud-creeper Batillaria attramentaria.</title>
        <authorList>
            <person name="Patra A.K."/>
            <person name="Ho P.T."/>
            <person name="Jun S."/>
            <person name="Lee S.J."/>
            <person name="Kim Y."/>
            <person name="Won Y.J."/>
        </authorList>
    </citation>
    <scope>NUCLEOTIDE SEQUENCE [LARGE SCALE GENOMIC DNA]</scope>
    <source>
        <strain evidence="3">Wonlab-2016</strain>
    </source>
</reference>
<dbReference type="AlphaFoldDB" id="A0ABD0JG21"/>
<dbReference type="Gene3D" id="3.10.100.10">
    <property type="entry name" value="Mannose-Binding Protein A, subunit A"/>
    <property type="match status" value="1"/>
</dbReference>